<sequence length="74" mass="8264">MFDKFTVTLFTALLASIAEVRALTHYPPSKTANTDLDQVLNGSGAPGNYWSSTTPDEEYGEYNWCAVRINHRLP</sequence>
<protein>
    <submittedName>
        <fullName evidence="2">Uncharacterized protein</fullName>
    </submittedName>
</protein>
<proteinExistence type="predicted"/>
<dbReference type="RefSeq" id="XP_065725975.1">
    <property type="nucleotide sequence ID" value="XM_065869903.1"/>
</dbReference>
<reference evidence="2" key="1">
    <citation type="submission" date="2013-07" db="EMBL/GenBank/DDBJ databases">
        <authorList>
            <consortium name="The Broad Institute Genome Sequencing Platform"/>
            <person name="Cuomo C."/>
            <person name="Litvintseva A."/>
            <person name="Chen Y."/>
            <person name="Heitman J."/>
            <person name="Sun S."/>
            <person name="Springer D."/>
            <person name="Dromer F."/>
            <person name="Young S.K."/>
            <person name="Zeng Q."/>
            <person name="Gargeya S."/>
            <person name="Fitzgerald M."/>
            <person name="Abouelleil A."/>
            <person name="Alvarado L."/>
            <person name="Berlin A.M."/>
            <person name="Chapman S.B."/>
            <person name="Dewar J."/>
            <person name="Goldberg J."/>
            <person name="Griggs A."/>
            <person name="Gujja S."/>
            <person name="Hansen M."/>
            <person name="Howarth C."/>
            <person name="Imamovic A."/>
            <person name="Larimer J."/>
            <person name="McCowan C."/>
            <person name="Murphy C."/>
            <person name="Pearson M."/>
            <person name="Priest M."/>
            <person name="Roberts A."/>
            <person name="Saif S."/>
            <person name="Shea T."/>
            <person name="Sykes S."/>
            <person name="Wortman J."/>
            <person name="Nusbaum C."/>
            <person name="Birren B."/>
        </authorList>
    </citation>
    <scope>NUCLEOTIDE SEQUENCE</scope>
    <source>
        <strain evidence="2">CBS 10118</strain>
    </source>
</reference>
<feature type="chain" id="PRO_5042577268" evidence="1">
    <location>
        <begin position="23"/>
        <end position="74"/>
    </location>
</feature>
<dbReference type="Proteomes" id="UP000092730">
    <property type="component" value="Chromosome 2"/>
</dbReference>
<dbReference type="GeneID" id="90824391"/>
<gene>
    <name evidence="2" type="ORF">I302_104548</name>
</gene>
<accession>A0AAJ8K889</accession>
<reference evidence="2" key="2">
    <citation type="submission" date="2024-02" db="EMBL/GenBank/DDBJ databases">
        <title>Comparative genomics of Cryptococcus and Kwoniella reveals pathogenesis evolution and contrasting modes of karyotype evolution via chromosome fusion or intercentromeric recombination.</title>
        <authorList>
            <person name="Coelho M.A."/>
            <person name="David-Palma M."/>
            <person name="Shea T."/>
            <person name="Bowers K."/>
            <person name="McGinley-Smith S."/>
            <person name="Mohammad A.W."/>
            <person name="Gnirke A."/>
            <person name="Yurkov A.M."/>
            <person name="Nowrousian M."/>
            <person name="Sun S."/>
            <person name="Cuomo C.A."/>
            <person name="Heitman J."/>
        </authorList>
    </citation>
    <scope>NUCLEOTIDE SEQUENCE</scope>
    <source>
        <strain evidence="2">CBS 10118</strain>
    </source>
</reference>
<evidence type="ECO:0000313" key="3">
    <source>
        <dbReference type="Proteomes" id="UP000092730"/>
    </source>
</evidence>
<keyword evidence="3" id="KW-1185">Reference proteome</keyword>
<name>A0AAJ8K889_9TREE</name>
<evidence type="ECO:0000313" key="2">
    <source>
        <dbReference type="EMBL" id="WVW82537.1"/>
    </source>
</evidence>
<evidence type="ECO:0000256" key="1">
    <source>
        <dbReference type="SAM" id="SignalP"/>
    </source>
</evidence>
<feature type="signal peptide" evidence="1">
    <location>
        <begin position="1"/>
        <end position="22"/>
    </location>
</feature>
<dbReference type="EMBL" id="CP144542">
    <property type="protein sequence ID" value="WVW82537.1"/>
    <property type="molecule type" value="Genomic_DNA"/>
</dbReference>
<dbReference type="KEGG" id="kbi:90824391"/>
<organism evidence="2 3">
    <name type="scientific">Kwoniella bestiolae CBS 10118</name>
    <dbReference type="NCBI Taxonomy" id="1296100"/>
    <lineage>
        <taxon>Eukaryota</taxon>
        <taxon>Fungi</taxon>
        <taxon>Dikarya</taxon>
        <taxon>Basidiomycota</taxon>
        <taxon>Agaricomycotina</taxon>
        <taxon>Tremellomycetes</taxon>
        <taxon>Tremellales</taxon>
        <taxon>Cryptococcaceae</taxon>
        <taxon>Kwoniella</taxon>
    </lineage>
</organism>
<keyword evidence="1" id="KW-0732">Signal</keyword>
<dbReference type="AlphaFoldDB" id="A0AAJ8K889"/>